<keyword evidence="2" id="KW-1185">Reference proteome</keyword>
<dbReference type="Proteomes" id="UP001243375">
    <property type="component" value="Unassembled WGS sequence"/>
</dbReference>
<gene>
    <name evidence="1" type="ORF">QFC22_000757</name>
</gene>
<protein>
    <submittedName>
        <fullName evidence="1">Uncharacterized protein</fullName>
    </submittedName>
</protein>
<evidence type="ECO:0000313" key="1">
    <source>
        <dbReference type="EMBL" id="KAJ9123966.1"/>
    </source>
</evidence>
<name>A0ACC2XK00_9TREE</name>
<sequence length="545" mass="60575">MEDQASSSTVPMKKAPVKKLPKTTYNTVEFPGPIPQNSASLQQAVNTLGRQKALDDCFNRATRLLELRYDPTDTWAHPIIGESVPVQRLLLKVVRRRRKIKNASNQQQVTGSSSAVDDTTMSLLQPPSVSTPADPAESSQGIFKTEMMGVVKTAVRFRAMADYRYTPDTTARIPRLIEALKYADPEALLDFDFKDTEGPRIVPVKPAALDPALTGVESREGSVLQDAPPSTPESAIEFKSTLPTLPPPMFSRQGAPHTFLYQPNPSSKPISYTHPITGEEYQRLINTNRAKTYAVRTIPYNEENVPDSPVDEIKLAAKKLDDGLMQKLRSMLETRPMWTRSALLNQFSTEEVKLLDSYQKVHFRITSRGTNGARVRFKRHIDADLAAELQSGGALARTPHIFDGKTLHKAEATYQLIDITDGLLYGLIREPIARRSNPDVNSGWYKQEALNVIKAIIRRKWLALSEDRICSDDDCLDLVEEFYSRKRSTATGDEVSHGGRPKGGGGYAAGDIPTNSTVQSTSKKDKWKRKATARLPATAEDLTVR</sequence>
<accession>A0ACC2XK00</accession>
<dbReference type="EMBL" id="JASBWU010000002">
    <property type="protein sequence ID" value="KAJ9123966.1"/>
    <property type="molecule type" value="Genomic_DNA"/>
</dbReference>
<reference evidence="1" key="1">
    <citation type="submission" date="2023-04" db="EMBL/GenBank/DDBJ databases">
        <title>Draft Genome sequencing of Naganishia species isolated from polar environments using Oxford Nanopore Technology.</title>
        <authorList>
            <person name="Leo P."/>
            <person name="Venkateswaran K."/>
        </authorList>
    </citation>
    <scope>NUCLEOTIDE SEQUENCE</scope>
    <source>
        <strain evidence="1">MNA-CCFEE 5425</strain>
    </source>
</reference>
<organism evidence="1 2">
    <name type="scientific">Naganishia vaughanmartiniae</name>
    <dbReference type="NCBI Taxonomy" id="1424756"/>
    <lineage>
        <taxon>Eukaryota</taxon>
        <taxon>Fungi</taxon>
        <taxon>Dikarya</taxon>
        <taxon>Basidiomycota</taxon>
        <taxon>Agaricomycotina</taxon>
        <taxon>Tremellomycetes</taxon>
        <taxon>Filobasidiales</taxon>
        <taxon>Filobasidiaceae</taxon>
        <taxon>Naganishia</taxon>
    </lineage>
</organism>
<evidence type="ECO:0000313" key="2">
    <source>
        <dbReference type="Proteomes" id="UP001243375"/>
    </source>
</evidence>
<proteinExistence type="predicted"/>
<comment type="caution">
    <text evidence="1">The sequence shown here is derived from an EMBL/GenBank/DDBJ whole genome shotgun (WGS) entry which is preliminary data.</text>
</comment>